<feature type="domain" description="GH18" evidence="7">
    <location>
        <begin position="5"/>
        <end position="273"/>
    </location>
</feature>
<dbReference type="Gene3D" id="2.100.10.30">
    <property type="entry name" value="Jacalin-like lectin domain"/>
    <property type="match status" value="1"/>
</dbReference>
<dbReference type="PANTHER" id="PTHR11177">
    <property type="entry name" value="CHITINASE"/>
    <property type="match status" value="1"/>
</dbReference>
<evidence type="ECO:0000313" key="9">
    <source>
        <dbReference type="Proteomes" id="UP000238071"/>
    </source>
</evidence>
<comment type="catalytic activity">
    <reaction evidence="1">
        <text>Random endo-hydrolysis of N-acetyl-beta-D-glucosaminide (1-&gt;4)-beta-linkages in chitin and chitodextrins.</text>
        <dbReference type="EC" id="3.2.1.14"/>
    </reaction>
</comment>
<dbReference type="Pfam" id="PF00704">
    <property type="entry name" value="Glyco_hydro_18"/>
    <property type="match status" value="1"/>
</dbReference>
<dbReference type="AlphaFoldDB" id="A0A2S6H004"/>
<evidence type="ECO:0000313" key="8">
    <source>
        <dbReference type="EMBL" id="PPK70814.1"/>
    </source>
</evidence>
<dbReference type="Proteomes" id="UP000238071">
    <property type="component" value="Unassembled WGS sequence"/>
</dbReference>
<comment type="caution">
    <text evidence="8">The sequence shown here is derived from an EMBL/GenBank/DDBJ whole genome shotgun (WGS) entry which is preliminary data.</text>
</comment>
<dbReference type="InterPro" id="IPR050314">
    <property type="entry name" value="Glycosyl_Hydrlase_18"/>
</dbReference>
<dbReference type="EC" id="3.2.1.14" evidence="2"/>
<evidence type="ECO:0000256" key="3">
    <source>
        <dbReference type="ARBA" id="ARBA00022801"/>
    </source>
</evidence>
<sequence length="426" mass="45681">MKKRANFTGAIGAWLTSELHPTGATYSSPNSNFSSIKLNGIYGTLDYLSIGWFGVDMSNPTSPTLSTSNTYLAQQVADARAQNPDIIIFALLAYSSQITTDLQTIIADPTLLATFANNVANFLGNNGLNGFDIDWEIPTSNLTSQQSAAWLNALGKAFGDTYYLAVSPSSNQGQQSVDNLNADAVNANVDVVNLQSYWVPDPSVFIAHGINADLLGFAAYFESGVTALDAYQQYTAGIQYNGQQYPYHSMISWRLDSSNWPFEQSQQLLLRQYMSGQPNVVPFNDGAILNVQTTPTLIQSIVIRSGDIVDAIQCTNASSDGSYVVQLLQHGGDGGNGNNPINLTNGLTAFSYVTGNWYGQQVIAQITINGTSYPAAVNPSVSNPQMHQVTAPAGKTIIAFSGQTQYVNLAGGGFTWVLAQINPVFG</sequence>
<protein>
    <recommendedName>
        <fullName evidence="2">chitinase</fullName>
        <ecNumber evidence="2">3.2.1.14</ecNumber>
    </recommendedName>
</protein>
<dbReference type="PROSITE" id="PS01095">
    <property type="entry name" value="GH18_1"/>
    <property type="match status" value="1"/>
</dbReference>
<evidence type="ECO:0000256" key="5">
    <source>
        <dbReference type="RuleBase" id="RU000489"/>
    </source>
</evidence>
<evidence type="ECO:0000256" key="4">
    <source>
        <dbReference type="ARBA" id="ARBA00023295"/>
    </source>
</evidence>
<proteinExistence type="inferred from homology"/>
<evidence type="ECO:0000259" key="7">
    <source>
        <dbReference type="PROSITE" id="PS51910"/>
    </source>
</evidence>
<dbReference type="GO" id="GO:0005975">
    <property type="term" value="P:carbohydrate metabolic process"/>
    <property type="evidence" value="ECO:0007669"/>
    <property type="project" value="InterPro"/>
</dbReference>
<evidence type="ECO:0000256" key="2">
    <source>
        <dbReference type="ARBA" id="ARBA00012729"/>
    </source>
</evidence>
<dbReference type="PANTHER" id="PTHR11177:SF317">
    <property type="entry name" value="CHITINASE 12-RELATED"/>
    <property type="match status" value="1"/>
</dbReference>
<gene>
    <name evidence="8" type="ORF">B0F88_108169</name>
</gene>
<reference evidence="8 9" key="1">
    <citation type="submission" date="2018-02" db="EMBL/GenBank/DDBJ databases">
        <title>Subsurface microbial communities from deep shales in Ohio and West Virginia, USA.</title>
        <authorList>
            <person name="Wrighton K."/>
        </authorList>
    </citation>
    <scope>NUCLEOTIDE SEQUENCE [LARGE SCALE GENOMIC DNA]</scope>
    <source>
        <strain evidence="8 9">OWC-G53F</strain>
    </source>
</reference>
<organism evidence="8 9">
    <name type="scientific">Methylobacter tundripaludum</name>
    <dbReference type="NCBI Taxonomy" id="173365"/>
    <lineage>
        <taxon>Bacteria</taxon>
        <taxon>Pseudomonadati</taxon>
        <taxon>Pseudomonadota</taxon>
        <taxon>Gammaproteobacteria</taxon>
        <taxon>Methylococcales</taxon>
        <taxon>Methylococcaceae</taxon>
        <taxon>Methylobacter</taxon>
    </lineage>
</organism>
<keyword evidence="9" id="KW-1185">Reference proteome</keyword>
<dbReference type="EMBL" id="PTIY01000008">
    <property type="protein sequence ID" value="PPK70814.1"/>
    <property type="molecule type" value="Genomic_DNA"/>
</dbReference>
<dbReference type="InterPro" id="IPR001229">
    <property type="entry name" value="Jacalin-like_lectin_dom"/>
</dbReference>
<dbReference type="InterPro" id="IPR017853">
    <property type="entry name" value="GH"/>
</dbReference>
<name>A0A2S6H004_9GAMM</name>
<dbReference type="InterPro" id="IPR036404">
    <property type="entry name" value="Jacalin-like_lectin_dom_sf"/>
</dbReference>
<dbReference type="InterPro" id="IPR001223">
    <property type="entry name" value="Glyco_hydro18_cat"/>
</dbReference>
<keyword evidence="4 5" id="KW-0326">Glycosidase</keyword>
<dbReference type="PROSITE" id="PS51910">
    <property type="entry name" value="GH18_2"/>
    <property type="match status" value="1"/>
</dbReference>
<evidence type="ECO:0000256" key="6">
    <source>
        <dbReference type="RuleBase" id="RU004453"/>
    </source>
</evidence>
<dbReference type="Pfam" id="PF01419">
    <property type="entry name" value="Jacalin"/>
    <property type="match status" value="1"/>
</dbReference>
<dbReference type="RefSeq" id="WP_104424075.1">
    <property type="nucleotide sequence ID" value="NZ_PTIY01000008.1"/>
</dbReference>
<dbReference type="SUPFAM" id="SSF51445">
    <property type="entry name" value="(Trans)glycosidases"/>
    <property type="match status" value="1"/>
</dbReference>
<dbReference type="Gene3D" id="3.20.20.80">
    <property type="entry name" value="Glycosidases"/>
    <property type="match status" value="1"/>
</dbReference>
<evidence type="ECO:0000256" key="1">
    <source>
        <dbReference type="ARBA" id="ARBA00000822"/>
    </source>
</evidence>
<dbReference type="GO" id="GO:0008843">
    <property type="term" value="F:endochitinase activity"/>
    <property type="evidence" value="ECO:0007669"/>
    <property type="project" value="UniProtKB-EC"/>
</dbReference>
<keyword evidence="3 5" id="KW-0378">Hydrolase</keyword>
<comment type="similarity">
    <text evidence="6">Belongs to the glycosyl hydrolase 18 family.</text>
</comment>
<accession>A0A2S6H004</accession>
<dbReference type="OrthoDB" id="9155957at2"/>
<dbReference type="SUPFAM" id="SSF51101">
    <property type="entry name" value="Mannose-binding lectins"/>
    <property type="match status" value="1"/>
</dbReference>
<dbReference type="InterPro" id="IPR001579">
    <property type="entry name" value="Glyco_hydro_18_chit_AS"/>
</dbReference>